<gene>
    <name evidence="2" type="ORF">MRM63_15730</name>
</gene>
<evidence type="ECO:0000313" key="2">
    <source>
        <dbReference type="EMBL" id="XAG86551.1"/>
    </source>
</evidence>
<accession>A0AAU6VIV9</accession>
<feature type="compositionally biased region" description="Basic and acidic residues" evidence="1">
    <location>
        <begin position="127"/>
        <end position="137"/>
    </location>
</feature>
<protein>
    <submittedName>
        <fullName evidence="2">Uncharacterized protein</fullName>
    </submittedName>
</protein>
<dbReference type="AlphaFoldDB" id="A0AAU6VIV9"/>
<feature type="region of interest" description="Disordered" evidence="1">
    <location>
        <begin position="109"/>
        <end position="138"/>
    </location>
</feature>
<name>A0AAU6VIV9_UNCXX</name>
<sequence length="303" mass="35061">MDEAKCKELSRVVTSEELYIIDKVKSLTYSCDECGIELLPCSFQKNVNLRKPYFKTRKGVHHKQGCDAEGEAKIRSKGSSTRLTSPEGFPLAYPNRFKLRKDDVVEPTGVITPLAPDSRRPNKRKKDQSDGSGRKSNYETTSFKSIVNQYFDFPYDRDRALSFEGVDGTTYAEIFSQIRSTRGNQKFVFQGDKQKIYYASLPWKLSIEDNGKIQINLSPGKWVEQEGKKVNERPYYLEVDFSNWPQQSKSKFLNDYKKIIELVRGTNRKAAIAFVGEQDTKDDYFRFYSIDRRLITFKVFNDA</sequence>
<proteinExistence type="predicted"/>
<dbReference type="EMBL" id="CP095351">
    <property type="protein sequence ID" value="XAG86551.1"/>
    <property type="molecule type" value="Genomic_DNA"/>
</dbReference>
<organism evidence="2">
    <name type="scientific">bacterium 19MO03SA05</name>
    <dbReference type="NCBI Taxonomy" id="2920620"/>
    <lineage>
        <taxon>Bacteria</taxon>
    </lineage>
</organism>
<reference evidence="2" key="1">
    <citation type="submission" date="2022-03" db="EMBL/GenBank/DDBJ databases">
        <title>Sea Food Isolates.</title>
        <authorList>
            <person name="Li c."/>
        </authorList>
    </citation>
    <scope>NUCLEOTIDE SEQUENCE</scope>
    <source>
        <strain evidence="2">19MO03SA05</strain>
    </source>
</reference>
<evidence type="ECO:0000256" key="1">
    <source>
        <dbReference type="SAM" id="MobiDB-lite"/>
    </source>
</evidence>
<feature type="compositionally biased region" description="Basic and acidic residues" evidence="1">
    <location>
        <begin position="65"/>
        <end position="74"/>
    </location>
</feature>
<feature type="region of interest" description="Disordered" evidence="1">
    <location>
        <begin position="65"/>
        <end position="87"/>
    </location>
</feature>